<evidence type="ECO:0000256" key="1">
    <source>
        <dbReference type="SAM" id="MobiDB-lite"/>
    </source>
</evidence>
<sequence>MPRNDNNSHTYIYIYISLLAAHTQKYQNTKCYEMRECVPSPSPNARPNIIESSQSGGKGKGSKAKQSKAPPHPDYGNKEERRFIPAKNSL</sequence>
<protein>
    <submittedName>
        <fullName evidence="2">Uncharacterized protein</fullName>
    </submittedName>
</protein>
<gene>
    <name evidence="2" type="ORF">I7I53_10849</name>
</gene>
<feature type="region of interest" description="Disordered" evidence="1">
    <location>
        <begin position="38"/>
        <end position="90"/>
    </location>
</feature>
<evidence type="ECO:0000313" key="3">
    <source>
        <dbReference type="Proteomes" id="UP000663419"/>
    </source>
</evidence>
<proteinExistence type="predicted"/>
<dbReference type="Proteomes" id="UP000663419">
    <property type="component" value="Chromosome 1"/>
</dbReference>
<organism evidence="2 3">
    <name type="scientific">Ajellomyces capsulatus (strain H88)</name>
    <name type="common">Darling's disease fungus</name>
    <name type="synonym">Histoplasma capsulatum</name>
    <dbReference type="NCBI Taxonomy" id="544711"/>
    <lineage>
        <taxon>Eukaryota</taxon>
        <taxon>Fungi</taxon>
        <taxon>Dikarya</taxon>
        <taxon>Ascomycota</taxon>
        <taxon>Pezizomycotina</taxon>
        <taxon>Eurotiomycetes</taxon>
        <taxon>Eurotiomycetidae</taxon>
        <taxon>Onygenales</taxon>
        <taxon>Ajellomycetaceae</taxon>
        <taxon>Histoplasma</taxon>
    </lineage>
</organism>
<dbReference type="AlphaFoldDB" id="A0A8A1LE01"/>
<accession>A0A8A1LE01</accession>
<name>A0A8A1LE01_AJEC8</name>
<dbReference type="EMBL" id="CP069102">
    <property type="protein sequence ID" value="QSS50232.1"/>
    <property type="molecule type" value="Genomic_DNA"/>
</dbReference>
<dbReference type="VEuPathDB" id="FungiDB:I7I53_10849"/>
<reference evidence="2" key="1">
    <citation type="submission" date="2021-01" db="EMBL/GenBank/DDBJ databases">
        <title>Chromosome-level genome assembly of a human fungal pathogen reveals clustering of transcriptionally co-regulated genes.</title>
        <authorList>
            <person name="Voorhies M."/>
            <person name="Cohen S."/>
            <person name="Shea T.P."/>
            <person name="Petrus S."/>
            <person name="Munoz J.F."/>
            <person name="Poplawski S."/>
            <person name="Goldman W.E."/>
            <person name="Michael T."/>
            <person name="Cuomo C.A."/>
            <person name="Sil A."/>
            <person name="Beyhan S."/>
        </authorList>
    </citation>
    <scope>NUCLEOTIDE SEQUENCE</scope>
    <source>
        <strain evidence="2">H88</strain>
    </source>
</reference>
<evidence type="ECO:0000313" key="2">
    <source>
        <dbReference type="EMBL" id="QSS50232.1"/>
    </source>
</evidence>